<dbReference type="Pfam" id="PF01509">
    <property type="entry name" value="TruB_N"/>
    <property type="match status" value="1"/>
</dbReference>
<comment type="caution">
    <text evidence="8">The sequence shown here is derived from an EMBL/GenBank/DDBJ whole genome shotgun (WGS) entry which is preliminary data.</text>
</comment>
<sequence>MINEGILPVLKPKGWTSHDVVAKTRRILKIKRIGHTGTLDPEVTGVLPLCIGKATRVVEYIQLLPKEYEVILKLGISTDTEDMTGTVIEQMEQVKVTKEQLQQTISSFVGEIEQIPPMYSAVKINGKKLYELARKGEEVERKARSVTIHKIDLLQFDLDQKFPEVKFKVLCSKGTYIRTLCVDIGKELNIPATMLSLVRTATGNIQLEDCLTIEEIEKLVEEDELNHKLITIDQSIQHFPSFVLHNQQLQNARFGKKLRFSDLNSVPESKPELIRLYSENLEFIGIYKLDHSNQLVIPNKLFLNN</sequence>
<evidence type="ECO:0000256" key="1">
    <source>
        <dbReference type="ARBA" id="ARBA00000385"/>
    </source>
</evidence>
<dbReference type="SUPFAM" id="SSF55120">
    <property type="entry name" value="Pseudouridine synthase"/>
    <property type="match status" value="1"/>
</dbReference>
<dbReference type="InterPro" id="IPR014780">
    <property type="entry name" value="tRNA_psdUridine_synth_TruB"/>
</dbReference>
<comment type="catalytic activity">
    <reaction evidence="1 5">
        <text>uridine(55) in tRNA = pseudouridine(55) in tRNA</text>
        <dbReference type="Rhea" id="RHEA:42532"/>
        <dbReference type="Rhea" id="RHEA-COMP:10101"/>
        <dbReference type="Rhea" id="RHEA-COMP:10102"/>
        <dbReference type="ChEBI" id="CHEBI:65314"/>
        <dbReference type="ChEBI" id="CHEBI:65315"/>
        <dbReference type="EC" id="5.4.99.25"/>
    </reaction>
</comment>
<dbReference type="Pfam" id="PF16198">
    <property type="entry name" value="TruB_C_2"/>
    <property type="match status" value="1"/>
</dbReference>
<dbReference type="RefSeq" id="WP_305990751.1">
    <property type="nucleotide sequence ID" value="NZ_JAVAMP010000001.1"/>
</dbReference>
<protein>
    <recommendedName>
        <fullName evidence="5">tRNA pseudouridine synthase B</fullName>
        <ecNumber evidence="5">5.4.99.25</ecNumber>
    </recommendedName>
    <alternativeName>
        <fullName evidence="5">tRNA pseudouridine(55) synthase</fullName>
        <shortName evidence="5">Psi55 synthase</shortName>
    </alternativeName>
    <alternativeName>
        <fullName evidence="5">tRNA pseudouridylate synthase</fullName>
    </alternativeName>
    <alternativeName>
        <fullName evidence="5">tRNA-uridine isomerase</fullName>
    </alternativeName>
</protein>
<feature type="active site" description="Nucleophile" evidence="5">
    <location>
        <position position="40"/>
    </location>
</feature>
<evidence type="ECO:0000313" key="9">
    <source>
        <dbReference type="Proteomes" id="UP001231941"/>
    </source>
</evidence>
<comment type="similarity">
    <text evidence="2 5">Belongs to the pseudouridine synthase TruB family. Type 1 subfamily.</text>
</comment>
<dbReference type="EMBL" id="JAVAMP010000001">
    <property type="protein sequence ID" value="MDP5273486.1"/>
    <property type="molecule type" value="Genomic_DNA"/>
</dbReference>
<dbReference type="GO" id="GO:0160148">
    <property type="term" value="F:tRNA pseudouridine(55) synthase activity"/>
    <property type="evidence" value="ECO:0007669"/>
    <property type="project" value="UniProtKB-EC"/>
</dbReference>
<dbReference type="InterPro" id="IPR032819">
    <property type="entry name" value="TruB_C"/>
</dbReference>
<dbReference type="InterPro" id="IPR002501">
    <property type="entry name" value="PsdUridine_synth_N"/>
</dbReference>
<dbReference type="Gene3D" id="3.30.2350.10">
    <property type="entry name" value="Pseudouridine synthase"/>
    <property type="match status" value="1"/>
</dbReference>
<evidence type="ECO:0000256" key="3">
    <source>
        <dbReference type="ARBA" id="ARBA00022694"/>
    </source>
</evidence>
<dbReference type="PANTHER" id="PTHR13767:SF2">
    <property type="entry name" value="PSEUDOURIDYLATE SYNTHASE TRUB1"/>
    <property type="match status" value="1"/>
</dbReference>
<dbReference type="PANTHER" id="PTHR13767">
    <property type="entry name" value="TRNA-PSEUDOURIDINE SYNTHASE"/>
    <property type="match status" value="1"/>
</dbReference>
<proteinExistence type="inferred from homology"/>
<reference evidence="8 9" key="1">
    <citation type="submission" date="2023-08" db="EMBL/GenBank/DDBJ databases">
        <authorList>
            <person name="Park J.-S."/>
        </authorList>
    </citation>
    <scope>NUCLEOTIDE SEQUENCE [LARGE SCALE GENOMIC DNA]</scope>
    <source>
        <strain evidence="8 9">2205SS18-9</strain>
    </source>
</reference>
<evidence type="ECO:0000256" key="2">
    <source>
        <dbReference type="ARBA" id="ARBA00005642"/>
    </source>
</evidence>
<gene>
    <name evidence="5 8" type="primary">truB</name>
    <name evidence="8" type="ORF">Q5Y73_05170</name>
</gene>
<dbReference type="Proteomes" id="UP001231941">
    <property type="component" value="Unassembled WGS sequence"/>
</dbReference>
<evidence type="ECO:0000256" key="4">
    <source>
        <dbReference type="ARBA" id="ARBA00023235"/>
    </source>
</evidence>
<dbReference type="CDD" id="cd02573">
    <property type="entry name" value="PseudoU_synth_EcTruB"/>
    <property type="match status" value="1"/>
</dbReference>
<keyword evidence="9" id="KW-1185">Reference proteome</keyword>
<feature type="domain" description="Pseudouridine synthase II N-terminal" evidence="6">
    <location>
        <begin position="25"/>
        <end position="177"/>
    </location>
</feature>
<organism evidence="8 9">
    <name type="scientific">Chengkuizengella axinellae</name>
    <dbReference type="NCBI Taxonomy" id="3064388"/>
    <lineage>
        <taxon>Bacteria</taxon>
        <taxon>Bacillati</taxon>
        <taxon>Bacillota</taxon>
        <taxon>Bacilli</taxon>
        <taxon>Bacillales</taxon>
        <taxon>Paenibacillaceae</taxon>
        <taxon>Chengkuizengella</taxon>
    </lineage>
</organism>
<evidence type="ECO:0000256" key="5">
    <source>
        <dbReference type="HAMAP-Rule" id="MF_01080"/>
    </source>
</evidence>
<dbReference type="InterPro" id="IPR020103">
    <property type="entry name" value="PsdUridine_synth_cat_dom_sf"/>
</dbReference>
<keyword evidence="3 5" id="KW-0819">tRNA processing</keyword>
<comment type="function">
    <text evidence="5">Responsible for synthesis of pseudouridine from uracil-55 in the psi GC loop of transfer RNAs.</text>
</comment>
<name>A0ABT9IVV4_9BACL</name>
<dbReference type="NCBIfam" id="TIGR00431">
    <property type="entry name" value="TruB"/>
    <property type="match status" value="1"/>
</dbReference>
<evidence type="ECO:0000259" key="6">
    <source>
        <dbReference type="Pfam" id="PF01509"/>
    </source>
</evidence>
<keyword evidence="4 5" id="KW-0413">Isomerase</keyword>
<evidence type="ECO:0000313" key="8">
    <source>
        <dbReference type="EMBL" id="MDP5273486.1"/>
    </source>
</evidence>
<evidence type="ECO:0000259" key="7">
    <source>
        <dbReference type="Pfam" id="PF16198"/>
    </source>
</evidence>
<dbReference type="EC" id="5.4.99.25" evidence="5"/>
<accession>A0ABT9IVV4</accession>
<dbReference type="HAMAP" id="MF_01080">
    <property type="entry name" value="TruB_bact"/>
    <property type="match status" value="1"/>
</dbReference>
<feature type="domain" description="tRNA pseudouridylate synthase B C-terminal" evidence="7">
    <location>
        <begin position="178"/>
        <end position="227"/>
    </location>
</feature>